<evidence type="ECO:0000256" key="1">
    <source>
        <dbReference type="ARBA" id="ARBA00009670"/>
    </source>
</evidence>
<evidence type="ECO:0000313" key="6">
    <source>
        <dbReference type="WBParaSite" id="sdigi.contig331.g7495.t1"/>
    </source>
</evidence>
<dbReference type="InterPro" id="IPR004147">
    <property type="entry name" value="ABC1_dom"/>
</dbReference>
<dbReference type="Gene3D" id="1.10.510.10">
    <property type="entry name" value="Transferase(Phosphotransferase) domain 1"/>
    <property type="match status" value="1"/>
</dbReference>
<dbReference type="InterPro" id="IPR051130">
    <property type="entry name" value="Mito_struct-func_regulator"/>
</dbReference>
<dbReference type="InterPro" id="IPR011009">
    <property type="entry name" value="Kinase-like_dom_sf"/>
</dbReference>
<feature type="domain" description="ABC1 atypical kinase-like" evidence="4">
    <location>
        <begin position="774"/>
        <end position="1007"/>
    </location>
</feature>
<dbReference type="Proteomes" id="UP000887581">
    <property type="component" value="Unplaced"/>
</dbReference>
<dbReference type="WBParaSite" id="sdigi.contig331.g7495.t1">
    <property type="protein sequence ID" value="sdigi.contig331.g7495.t1"/>
    <property type="gene ID" value="sdigi.contig331.g7495"/>
</dbReference>
<evidence type="ECO:0000259" key="4">
    <source>
        <dbReference type="Pfam" id="PF03109"/>
    </source>
</evidence>
<dbReference type="AlphaFoldDB" id="A0A915PQY3"/>
<feature type="coiled-coil region" evidence="2">
    <location>
        <begin position="202"/>
        <end position="240"/>
    </location>
</feature>
<dbReference type="PANTHER" id="PTHR43173:SF19">
    <property type="entry name" value="AARF DOMAIN-CONTAINING PROTEIN KINASE 1"/>
    <property type="match status" value="1"/>
</dbReference>
<sequence length="1164" mass="133290">MPQSDDTTRMLRQNVQIAGTVLSEVTLNIENTQDYGSLSVKRRNFRDAEVISENSNLTSYLIASDEITLRENELPDVGEFSTDRRKDSSGKMRNDSSSKTEMEKAPIIDGSTQFVHSEGEANEERIVEEQTQNYHCQGCKVIQSELKILTARMRDLKTKYRQCLEADVEVTESLVTSKASRCSSATQTDQEFKDENWWQTYCEELEEQVEVLQEDMAIHIDDHESRKEQDCIEREKLKQELLKTNMRIGDLEGVAEKVEKENLYFLSIIQDIRSKSSKLLDEQKNEIIRSVELNRMAKEVLYRSSQSMESQLELMLKKTCEDNVQLHDHLEKADEFLVNAKLQALQLGSFHHQLEKKLDKLLKKFKAEATSSHLAWIGRSNIQFALDSFEAAVKTILEDDPHFRSLAERVPVFIDVKTVNDNEQMESVSEIREGSSKDRKIAALTDFKRTFSAEVYSLLKEFKKRQKAELAENIWKIRGYLENTEERVDNSLVSRIENMGDIIANIDYKQCDLERIEEELDCKSVVMETFLKNLADSHRKNRTNMKWKLLAVNFKNGMRNFEKNEQVVYIDIVFTVPEREKEKGWSKSVLIAELDRLIRKTYPDDEANSGQSCESADKLGHATGAGSSGSSRCVVCSVYSKDGVSLGTEGNMPVLVKDSGRLRKLGVGIGIALCGSVIGILCDREQFFQLGPFRVVRAGATVLCIVADYKWTMWTCQKTDVSYHQKLSAAHSRSARKLLKLAKSNGGVYIKVGQHLASLEYLLPVEYTDALCVLHSRAPESRLGEVRQVLEEDLNAKLEDIFVDFNASPRGSASLAQVYRAVLRKNNEEVAVKVQHIHALTGLASRLFPDFHFLWLVDEMKRNLPRELDFRVEAANAKKLREMFSHLDYLKIPKIYEEYTTERVLTMEYCDGAQINDISYFTKNSINRYDICRKLGAVFSEMIFINGYVHCDPHPGNVLVNKEKDGHVSIILLDHGLYLTMESDFRIKYSKLWLALLKPDLNEVKECAQSMGVGDLYGLFACMITSRSWHAISQGIDKSRATSEEARFACSCFQREIKLYAATLIPEISQVLERMPRAMLLILKTNDLLRSIEYRLGTQGRADTFVQMARCCVRSVHRRSAEINKSLLIKVCIYVRMYLALFKITVFEYYLMFTNPFYAKPVES</sequence>
<dbReference type="GO" id="GO:0005743">
    <property type="term" value="C:mitochondrial inner membrane"/>
    <property type="evidence" value="ECO:0007669"/>
    <property type="project" value="TreeGrafter"/>
</dbReference>
<dbReference type="PANTHER" id="PTHR43173">
    <property type="entry name" value="ABC1 FAMILY PROTEIN"/>
    <property type="match status" value="1"/>
</dbReference>
<organism evidence="5 6">
    <name type="scientific">Setaria digitata</name>
    <dbReference type="NCBI Taxonomy" id="48799"/>
    <lineage>
        <taxon>Eukaryota</taxon>
        <taxon>Metazoa</taxon>
        <taxon>Ecdysozoa</taxon>
        <taxon>Nematoda</taxon>
        <taxon>Chromadorea</taxon>
        <taxon>Rhabditida</taxon>
        <taxon>Spirurina</taxon>
        <taxon>Spiruromorpha</taxon>
        <taxon>Filarioidea</taxon>
        <taxon>Setariidae</taxon>
        <taxon>Setaria</taxon>
    </lineage>
</organism>
<keyword evidence="2" id="KW-0175">Coiled coil</keyword>
<feature type="compositionally biased region" description="Basic and acidic residues" evidence="3">
    <location>
        <begin position="81"/>
        <end position="105"/>
    </location>
</feature>
<feature type="region of interest" description="Disordered" evidence="3">
    <location>
        <begin position="74"/>
        <end position="105"/>
    </location>
</feature>
<reference evidence="6" key="1">
    <citation type="submission" date="2022-11" db="UniProtKB">
        <authorList>
            <consortium name="WormBaseParasite"/>
        </authorList>
    </citation>
    <scope>IDENTIFICATION</scope>
</reference>
<dbReference type="CDD" id="cd13969">
    <property type="entry name" value="ADCK1-like"/>
    <property type="match status" value="1"/>
</dbReference>
<keyword evidence="5" id="KW-1185">Reference proteome</keyword>
<evidence type="ECO:0000256" key="2">
    <source>
        <dbReference type="SAM" id="Coils"/>
    </source>
</evidence>
<dbReference type="Pfam" id="PF03109">
    <property type="entry name" value="ABC1"/>
    <property type="match status" value="1"/>
</dbReference>
<comment type="similarity">
    <text evidence="1">Belongs to the protein kinase superfamily. ADCK protein kinase family.</text>
</comment>
<name>A0A915PQY3_9BILA</name>
<proteinExistence type="inferred from homology"/>
<protein>
    <submittedName>
        <fullName evidence="6">ABC1 atypical kinase-like domain-containing protein</fullName>
    </submittedName>
</protein>
<dbReference type="GO" id="GO:0007005">
    <property type="term" value="P:mitochondrion organization"/>
    <property type="evidence" value="ECO:0007669"/>
    <property type="project" value="TreeGrafter"/>
</dbReference>
<accession>A0A915PQY3</accession>
<evidence type="ECO:0000313" key="5">
    <source>
        <dbReference type="Proteomes" id="UP000887581"/>
    </source>
</evidence>
<dbReference type="GO" id="GO:0055088">
    <property type="term" value="P:lipid homeostasis"/>
    <property type="evidence" value="ECO:0007669"/>
    <property type="project" value="TreeGrafter"/>
</dbReference>
<evidence type="ECO:0000256" key="3">
    <source>
        <dbReference type="SAM" id="MobiDB-lite"/>
    </source>
</evidence>
<dbReference type="SUPFAM" id="SSF56112">
    <property type="entry name" value="Protein kinase-like (PK-like)"/>
    <property type="match status" value="1"/>
</dbReference>
<dbReference type="InterPro" id="IPR045307">
    <property type="entry name" value="ADCK1_dom"/>
</dbReference>